<feature type="region of interest" description="Disordered" evidence="2">
    <location>
        <begin position="189"/>
        <end position="246"/>
    </location>
</feature>
<evidence type="ECO:0000259" key="4">
    <source>
        <dbReference type="Pfam" id="PF04783"/>
    </source>
</evidence>
<feature type="domain" description="DUF632" evidence="3">
    <location>
        <begin position="564"/>
        <end position="884"/>
    </location>
</feature>
<feature type="compositionally biased region" description="Low complexity" evidence="2">
    <location>
        <begin position="465"/>
        <end position="483"/>
    </location>
</feature>
<feature type="domain" description="DUF630" evidence="4">
    <location>
        <begin position="64"/>
        <end position="116"/>
    </location>
</feature>
<feature type="compositionally biased region" description="Polar residues" evidence="2">
    <location>
        <begin position="542"/>
        <end position="554"/>
    </location>
</feature>
<dbReference type="InterPro" id="IPR006867">
    <property type="entry name" value="DUF632"/>
</dbReference>
<dbReference type="Pfam" id="PF04782">
    <property type="entry name" value="DUF632"/>
    <property type="match status" value="1"/>
</dbReference>
<proteinExistence type="predicted"/>
<feature type="compositionally biased region" description="Low complexity" evidence="2">
    <location>
        <begin position="428"/>
        <end position="441"/>
    </location>
</feature>
<evidence type="ECO:0000256" key="2">
    <source>
        <dbReference type="SAM" id="MobiDB-lite"/>
    </source>
</evidence>
<feature type="region of interest" description="Disordered" evidence="2">
    <location>
        <begin position="390"/>
        <end position="554"/>
    </location>
</feature>
<feature type="region of interest" description="Disordered" evidence="2">
    <location>
        <begin position="122"/>
        <end position="173"/>
    </location>
</feature>
<dbReference type="PANTHER" id="PTHR21450:SF2">
    <property type="entry name" value="FAMILY PROTEIN, PUTATIVE (DUF630 AND DUF632)-RELATED"/>
    <property type="match status" value="1"/>
</dbReference>
<feature type="compositionally biased region" description="Low complexity" evidence="2">
    <location>
        <begin position="225"/>
        <end position="243"/>
    </location>
</feature>
<dbReference type="EMBL" id="JAATIP010000224">
    <property type="protein sequence ID" value="KAF4358585.1"/>
    <property type="molecule type" value="Genomic_DNA"/>
</dbReference>
<accession>A0A7J6EJT4</accession>
<dbReference type="AlphaFoldDB" id="A0A7J6EJT4"/>
<feature type="compositionally biased region" description="Pro residues" evidence="2">
    <location>
        <begin position="346"/>
        <end position="365"/>
    </location>
</feature>
<reference evidence="5 6" key="1">
    <citation type="journal article" date="2020" name="bioRxiv">
        <title>Sequence and annotation of 42 cannabis genomes reveals extensive copy number variation in cannabinoid synthesis and pathogen resistance genes.</title>
        <authorList>
            <person name="Mckernan K.J."/>
            <person name="Helbert Y."/>
            <person name="Kane L.T."/>
            <person name="Ebling H."/>
            <person name="Zhang L."/>
            <person name="Liu B."/>
            <person name="Eaton Z."/>
            <person name="Mclaughlin S."/>
            <person name="Kingan S."/>
            <person name="Baybayan P."/>
            <person name="Concepcion G."/>
            <person name="Jordan M."/>
            <person name="Riva A."/>
            <person name="Barbazuk W."/>
            <person name="Harkins T."/>
        </authorList>
    </citation>
    <scope>NUCLEOTIDE SEQUENCE [LARGE SCALE GENOMIC DNA]</scope>
    <source>
        <strain evidence="6">cv. Jamaican Lion 4</strain>
        <tissue evidence="5">Leaf</tissue>
    </source>
</reference>
<evidence type="ECO:0000313" key="6">
    <source>
        <dbReference type="Proteomes" id="UP000525078"/>
    </source>
</evidence>
<feature type="compositionally biased region" description="Polar residues" evidence="2">
    <location>
        <begin position="931"/>
        <end position="943"/>
    </location>
</feature>
<evidence type="ECO:0000313" key="5">
    <source>
        <dbReference type="EMBL" id="KAF4358585.1"/>
    </source>
</evidence>
<evidence type="ECO:0000256" key="1">
    <source>
        <dbReference type="SAM" id="Coils"/>
    </source>
</evidence>
<comment type="caution">
    <text evidence="5">The sequence shown here is derived from an EMBL/GenBank/DDBJ whole genome shotgun (WGS) entry which is preliminary data.</text>
</comment>
<gene>
    <name evidence="5" type="ORF">F8388_014356</name>
</gene>
<dbReference type="Proteomes" id="UP000525078">
    <property type="component" value="Unassembled WGS sequence"/>
</dbReference>
<feature type="compositionally biased region" description="Low complexity" evidence="2">
    <location>
        <begin position="189"/>
        <end position="204"/>
    </location>
</feature>
<sequence length="1017" mass="113881">MDGHYSSTSSISTIIRFITIGSGIVDDYDDHDDYDGSIVRTANMEKKKRTMKKKKSSEEEEEEKVDDLPLVTLCRERRDLIKTASDHRYALAAAHVNYFQSLNDIGNALRKFVDEELVVSASSAADSSSVPGSPVLTLPSDEGKKRKKKKKPGGAGAGGGESKNSSSSTTSISISHLEEDIEDSHLHLESSGSDLDSELDSPSGHIHMEDSHSHSHGHGHGQGQGHTHQNPYPYPQSYPQNDYWASSQIPPQGIYPPNYWASSQFPPPVTYPPPQSDWNSQIPNGNGVNSYMYYAKRSGTNIQSRVYEEPETERYTTSASSYGYTSNPLYGGGGGGGGFFGFSMGSPPPQQQQGPPPVVAPPSPPRVSTWDYLNFFDTYDNSNYSGMRYGYGSNTSSPDSKEVREREGIPELEDETDVERMKVRAATKTKMNPDNNNNNLGVKKKKKMMDEDVLKRNKNSGEGTSRAAAAHHPPHVPSSSSSSWPTRSNDSPESIPESIRETEISSETVDTSVLSSKTPQEEEEGYSTRKKGVSFEIDESPNTEVESSKMSSLTTLSVHGTRDLQEVVKEIKDEFETASGFGKEVAVLLEVGKLPYQPRATSLKVIISRILYIIAPSRPPPRRRVRISSKTLKLAKAYGGGPGKESEMRSGNLSSTLEKLYAWEKKLYKEVKEEERLRVIYEKMCKRLKYLDEHGAEPVKIDATQASIRKLLTKLNICIKAVDAIASRIHKLRDEELLPQITELIHGFLKYRLIRMWKSMFKCHQKQFQAIMESKMRSLRVHATRRETGLKATVELEMELLNWCNCFNNWVTMQKSYVESLNGWLLRCLLHEPEETADGIAPFSPSRMGAPAIFVICNDWFQAMERISEQKVSKAMNEFAGTLRQLWERQDEEQRQRIKAEFLSKDVDKRLRHLRMENGKLEHDHRDASSDKTTTLSKVHSGSGISPLDDLKVDLDSMRKKLAEEKARHKQAVKLVHDAASNSLQAGLTPIFEALGSFSSEVLKAHEQVRLRNCEGS</sequence>
<keyword evidence="1" id="KW-0175">Coiled coil</keyword>
<feature type="compositionally biased region" description="Basic and acidic residues" evidence="2">
    <location>
        <begin position="399"/>
        <end position="409"/>
    </location>
</feature>
<dbReference type="PANTHER" id="PTHR21450">
    <property type="entry name" value="PROTEIN ALTERED PHOSPHATE STARVATION RESPONSE 1"/>
    <property type="match status" value="1"/>
</dbReference>
<name>A0A7J6EJT4_CANSA</name>
<feature type="compositionally biased region" description="Polar residues" evidence="2">
    <location>
        <begin position="509"/>
        <end position="518"/>
    </location>
</feature>
<dbReference type="Pfam" id="PF04783">
    <property type="entry name" value="DUF630"/>
    <property type="match status" value="1"/>
</dbReference>
<evidence type="ECO:0000259" key="3">
    <source>
        <dbReference type="Pfam" id="PF04782"/>
    </source>
</evidence>
<feature type="compositionally biased region" description="Basic and acidic residues" evidence="2">
    <location>
        <begin position="918"/>
        <end position="930"/>
    </location>
</feature>
<feature type="region of interest" description="Disordered" evidence="2">
    <location>
        <begin position="918"/>
        <end position="943"/>
    </location>
</feature>
<feature type="compositionally biased region" description="Low complexity" evidence="2">
    <location>
        <begin position="162"/>
        <end position="173"/>
    </location>
</feature>
<dbReference type="InterPro" id="IPR006868">
    <property type="entry name" value="DUF630"/>
</dbReference>
<feature type="region of interest" description="Disordered" evidence="2">
    <location>
        <begin position="343"/>
        <end position="365"/>
    </location>
</feature>
<feature type="coiled-coil region" evidence="1">
    <location>
        <begin position="948"/>
        <end position="975"/>
    </location>
</feature>
<organism evidence="5 6">
    <name type="scientific">Cannabis sativa</name>
    <name type="common">Hemp</name>
    <name type="synonym">Marijuana</name>
    <dbReference type="NCBI Taxonomy" id="3483"/>
    <lineage>
        <taxon>Eukaryota</taxon>
        <taxon>Viridiplantae</taxon>
        <taxon>Streptophyta</taxon>
        <taxon>Embryophyta</taxon>
        <taxon>Tracheophyta</taxon>
        <taxon>Spermatophyta</taxon>
        <taxon>Magnoliopsida</taxon>
        <taxon>eudicotyledons</taxon>
        <taxon>Gunneridae</taxon>
        <taxon>Pentapetalae</taxon>
        <taxon>rosids</taxon>
        <taxon>fabids</taxon>
        <taxon>Rosales</taxon>
        <taxon>Cannabaceae</taxon>
        <taxon>Cannabis</taxon>
    </lineage>
</organism>
<protein>
    <submittedName>
        <fullName evidence="5">Uncharacterized protein</fullName>
    </submittedName>
</protein>